<evidence type="ECO:0000313" key="2">
    <source>
        <dbReference type="EMBL" id="CAE7212167.1"/>
    </source>
</evidence>
<proteinExistence type="predicted"/>
<reference evidence="2" key="1">
    <citation type="submission" date="2021-02" db="EMBL/GenBank/DDBJ databases">
        <authorList>
            <person name="Syme A R."/>
            <person name="Syme A R."/>
            <person name="Moolhuijzen P."/>
        </authorList>
    </citation>
    <scope>NUCLEOTIDE SEQUENCE</scope>
    <source>
        <strain evidence="2">W1-1</strain>
    </source>
</reference>
<dbReference type="Pfam" id="PF20684">
    <property type="entry name" value="Fung_rhodopsin"/>
    <property type="match status" value="1"/>
</dbReference>
<dbReference type="Proteomes" id="UP000472372">
    <property type="component" value="Chromosome 10"/>
</dbReference>
<gene>
    <name evidence="2" type="ORF">PTTW11_10264</name>
</gene>
<dbReference type="AlphaFoldDB" id="A0A6S6WJ41"/>
<dbReference type="InterPro" id="IPR049326">
    <property type="entry name" value="Rhodopsin_dom_fungi"/>
</dbReference>
<dbReference type="PANTHER" id="PTHR38794">
    <property type="entry name" value="INTEGRAL MEMBRANE PROTEIN"/>
    <property type="match status" value="1"/>
</dbReference>
<accession>A0A6S6WJ41</accession>
<feature type="domain" description="Rhodopsin" evidence="1">
    <location>
        <begin position="42"/>
        <end position="179"/>
    </location>
</feature>
<protein>
    <recommendedName>
        <fullName evidence="1">Rhodopsin domain-containing protein</fullName>
    </recommendedName>
</protein>
<organism evidence="2 3">
    <name type="scientific">Pyrenophora teres f. teres</name>
    <dbReference type="NCBI Taxonomy" id="97479"/>
    <lineage>
        <taxon>Eukaryota</taxon>
        <taxon>Fungi</taxon>
        <taxon>Dikarya</taxon>
        <taxon>Ascomycota</taxon>
        <taxon>Pezizomycotina</taxon>
        <taxon>Dothideomycetes</taxon>
        <taxon>Pleosporomycetidae</taxon>
        <taxon>Pleosporales</taxon>
        <taxon>Pleosporineae</taxon>
        <taxon>Pleosporaceae</taxon>
        <taxon>Pyrenophora</taxon>
    </lineage>
</organism>
<sequence>MSTSPALLLIRTASTNENDHKNSIKIVSWIILALTVVVVIARQSIKALLLRRAAVDDFLILISTACVIGLSIIATLLASQGLSDSSLTIEQIHFLMKGYYVSNFMYIAAVCSAKLSVLVILYTIVEVQRWARRIVTAVSVFILAWSIASLLAIAFQCDIPRPWVMERTRCFNTQIFWVIRVANKQVKLLVKTGR</sequence>
<name>A0A6S6WJ41_9PLEO</name>
<evidence type="ECO:0000259" key="1">
    <source>
        <dbReference type="Pfam" id="PF20684"/>
    </source>
</evidence>
<dbReference type="PANTHER" id="PTHR38794:SF1">
    <property type="entry name" value="INTEGRAL MEMBRANE PROTEIN"/>
    <property type="match status" value="1"/>
</dbReference>
<evidence type="ECO:0000313" key="3">
    <source>
        <dbReference type="Proteomes" id="UP000472372"/>
    </source>
</evidence>
<dbReference type="EMBL" id="HG992986">
    <property type="protein sequence ID" value="CAE7212167.1"/>
    <property type="molecule type" value="Genomic_DNA"/>
</dbReference>